<dbReference type="GO" id="GO:0000290">
    <property type="term" value="P:deadenylation-dependent decapping of nuclear-transcribed mRNA"/>
    <property type="evidence" value="ECO:0007669"/>
    <property type="project" value="InterPro"/>
</dbReference>
<proteinExistence type="inferred from homology"/>
<evidence type="ECO:0000256" key="2">
    <source>
        <dbReference type="ARBA" id="ARBA00008778"/>
    </source>
</evidence>
<comment type="subcellular location">
    <subcellularLocation>
        <location evidence="1">Cytoplasm</location>
    </subcellularLocation>
</comment>
<dbReference type="FunFam" id="2.30.29.30:FF:000159">
    <property type="entry name" value="mRNA-decapping enzyme-like protein"/>
    <property type="match status" value="1"/>
</dbReference>
<protein>
    <submittedName>
        <fullName evidence="5">mRNA capping factor</fullName>
    </submittedName>
</protein>
<dbReference type="Proteomes" id="UP001454036">
    <property type="component" value="Unassembled WGS sequence"/>
</dbReference>
<dbReference type="PANTHER" id="PTHR16290:SF0">
    <property type="entry name" value="DECAPPING PROTEIN 1, ISOFORM A"/>
    <property type="match status" value="1"/>
</dbReference>
<dbReference type="InterPro" id="IPR011993">
    <property type="entry name" value="PH-like_dom_sf"/>
</dbReference>
<name>A0AAV3NGG4_LITER</name>
<dbReference type="AlphaFoldDB" id="A0AAV3NGG4"/>
<dbReference type="SUPFAM" id="SSF50729">
    <property type="entry name" value="PH domain-like"/>
    <property type="match status" value="1"/>
</dbReference>
<dbReference type="Gene3D" id="2.30.29.30">
    <property type="entry name" value="Pleckstrin-homology domain (PH domain)/Phosphotyrosine-binding domain (PTB)"/>
    <property type="match status" value="1"/>
</dbReference>
<gene>
    <name evidence="5" type="ORF">LIER_00178</name>
</gene>
<dbReference type="PANTHER" id="PTHR16290">
    <property type="entry name" value="TRANSCRIPTION FACTOR SMIF DECAPPING ENZYME DCP1"/>
    <property type="match status" value="1"/>
</dbReference>
<evidence type="ECO:0000256" key="1">
    <source>
        <dbReference type="ARBA" id="ARBA00004496"/>
    </source>
</evidence>
<comment type="caution">
    <text evidence="5">The sequence shown here is derived from an EMBL/GenBank/DDBJ whole genome shotgun (WGS) entry which is preliminary data.</text>
</comment>
<dbReference type="EMBL" id="BAABME010000011">
    <property type="protein sequence ID" value="GAA0138429.1"/>
    <property type="molecule type" value="Genomic_DNA"/>
</dbReference>
<dbReference type="GO" id="GO:0003729">
    <property type="term" value="F:mRNA binding"/>
    <property type="evidence" value="ECO:0007669"/>
    <property type="project" value="TreeGrafter"/>
</dbReference>
<dbReference type="CDD" id="cd13182">
    <property type="entry name" value="EVH1-like_Dcp1"/>
    <property type="match status" value="1"/>
</dbReference>
<accession>A0AAV3NGG4</accession>
<evidence type="ECO:0000256" key="3">
    <source>
        <dbReference type="ARBA" id="ARBA00022490"/>
    </source>
</evidence>
<organism evidence="5 6">
    <name type="scientific">Lithospermum erythrorhizon</name>
    <name type="common">Purple gromwell</name>
    <name type="synonym">Lithospermum officinale var. erythrorhizon</name>
    <dbReference type="NCBI Taxonomy" id="34254"/>
    <lineage>
        <taxon>Eukaryota</taxon>
        <taxon>Viridiplantae</taxon>
        <taxon>Streptophyta</taxon>
        <taxon>Embryophyta</taxon>
        <taxon>Tracheophyta</taxon>
        <taxon>Spermatophyta</taxon>
        <taxon>Magnoliopsida</taxon>
        <taxon>eudicotyledons</taxon>
        <taxon>Gunneridae</taxon>
        <taxon>Pentapetalae</taxon>
        <taxon>asterids</taxon>
        <taxon>lamiids</taxon>
        <taxon>Boraginales</taxon>
        <taxon>Boraginaceae</taxon>
        <taxon>Boraginoideae</taxon>
        <taxon>Lithospermeae</taxon>
        <taxon>Lithospermum</taxon>
    </lineage>
</organism>
<dbReference type="Pfam" id="PF06058">
    <property type="entry name" value="DCP1"/>
    <property type="match status" value="1"/>
</dbReference>
<evidence type="ECO:0000313" key="6">
    <source>
        <dbReference type="Proteomes" id="UP001454036"/>
    </source>
</evidence>
<dbReference type="GO" id="GO:0000932">
    <property type="term" value="C:P-body"/>
    <property type="evidence" value="ECO:0007669"/>
    <property type="project" value="TreeGrafter"/>
</dbReference>
<dbReference type="GO" id="GO:0006397">
    <property type="term" value="P:mRNA processing"/>
    <property type="evidence" value="ECO:0007669"/>
    <property type="project" value="UniProtKB-KW"/>
</dbReference>
<dbReference type="InterPro" id="IPR010334">
    <property type="entry name" value="Dcp1"/>
</dbReference>
<sequence length="260" mass="29217">MNENMKLMPNIDENSTKMLNLTVLQRMDPCMEQIISTAAHVTVYEFNTNNSQWRRKDVEGSLFIECSTPQPRFQFIVINHRNTENLVENLLGEFEFEIQCPYLLYRNAAQEVNGIWFYNSRECKDVSNLFTSEYEELEAVPSLAGIDAVPQKSSSYTALPSLTNVPAPKAHRCVPSPIQLPTPFMPLIDKPSPHTANLVKLSVFYNNPLSSQRVIPPLSPSMPIPPLPTPPNPLSLHCQHGSPMLQPFPSPTPPSLAPIH</sequence>
<keyword evidence="4" id="KW-0507">mRNA processing</keyword>
<comment type="similarity">
    <text evidence="2">Belongs to the DCP1 family.</text>
</comment>
<keyword evidence="6" id="KW-1185">Reference proteome</keyword>
<keyword evidence="3" id="KW-0963">Cytoplasm</keyword>
<evidence type="ECO:0000256" key="4">
    <source>
        <dbReference type="ARBA" id="ARBA00022664"/>
    </source>
</evidence>
<dbReference type="GO" id="GO:0008047">
    <property type="term" value="F:enzyme activator activity"/>
    <property type="evidence" value="ECO:0007669"/>
    <property type="project" value="InterPro"/>
</dbReference>
<reference evidence="5 6" key="1">
    <citation type="submission" date="2024-01" db="EMBL/GenBank/DDBJ databases">
        <title>The complete chloroplast genome sequence of Lithospermum erythrorhizon: insights into the phylogenetic relationship among Boraginaceae species and the maternal lineages of purple gromwells.</title>
        <authorList>
            <person name="Okada T."/>
            <person name="Watanabe K."/>
        </authorList>
    </citation>
    <scope>NUCLEOTIDE SEQUENCE [LARGE SCALE GENOMIC DNA]</scope>
</reference>
<dbReference type="GO" id="GO:0031087">
    <property type="term" value="P:deadenylation-independent decapping of nuclear-transcribed mRNA"/>
    <property type="evidence" value="ECO:0007669"/>
    <property type="project" value="TreeGrafter"/>
</dbReference>
<evidence type="ECO:0000313" key="5">
    <source>
        <dbReference type="EMBL" id="GAA0138429.1"/>
    </source>
</evidence>